<sequence length="387" mass="41160">MLALRSVLPRVAAFRLAAAAGRGPALGAASRVAVASVRGMANTADDGQFKTWKPLAPTLRHRRMASRKDLHKGGPVRELTVAKRRTGGRNNTGRITCRHRGGGAKRRIRLVDFRRHVPGPQEVVRLEYDPGRSAHIALIRHMETGALSYILAAAGLKPGAVVQSYMDRVLPQKPQAEGVDPGAAAPAPEGSAAEEPPAEGSAEAEQTRGEAAGAQDYSSEGLVLKAGDRARPSLDVGNCMPLKLVPVGSTVHNIGLHPLGRAQLARSAGAWAQVLYTAPTGLAQIKLMSGEIRRVPVDACATLGRVGNPNHKHEKLGGAGARRRRGWRPTVRGTAMNTNDHPHGGGRGKSKGNKHPRSPWGKLAKGGKTRPKISHMVVRGRPRRSDK</sequence>
<protein>
    <recommendedName>
        <fullName evidence="7">Large ribosomal subunit protein uL2m</fullName>
    </recommendedName>
</protein>
<dbReference type="Gene3D" id="4.10.950.10">
    <property type="entry name" value="Ribosomal protein L2, domain 3"/>
    <property type="match status" value="1"/>
</dbReference>
<dbReference type="OrthoDB" id="268576at2759"/>
<dbReference type="AlphaFoldDB" id="A0A9W8HIA1"/>
<dbReference type="GO" id="GO:0005762">
    <property type="term" value="C:mitochondrial large ribosomal subunit"/>
    <property type="evidence" value="ECO:0007669"/>
    <property type="project" value="TreeGrafter"/>
</dbReference>
<comment type="subcellular location">
    <subcellularLocation>
        <location evidence="1">Mitochondrion</location>
    </subcellularLocation>
</comment>
<dbReference type="GO" id="GO:0003723">
    <property type="term" value="F:RNA binding"/>
    <property type="evidence" value="ECO:0007669"/>
    <property type="project" value="TreeGrafter"/>
</dbReference>
<dbReference type="FunFam" id="2.40.50.140:FF:000128">
    <property type="entry name" value="50S ribosomal protein L2"/>
    <property type="match status" value="1"/>
</dbReference>
<evidence type="ECO:0000256" key="3">
    <source>
        <dbReference type="ARBA" id="ARBA00022980"/>
    </source>
</evidence>
<evidence type="ECO:0000259" key="9">
    <source>
        <dbReference type="SMART" id="SM01382"/>
    </source>
</evidence>
<dbReference type="Pfam" id="PF03947">
    <property type="entry name" value="Ribosomal_L2_C"/>
    <property type="match status" value="1"/>
</dbReference>
<evidence type="ECO:0000256" key="5">
    <source>
        <dbReference type="ARBA" id="ARBA00023274"/>
    </source>
</evidence>
<dbReference type="InterPro" id="IPR014722">
    <property type="entry name" value="Rib_uL2_dom2"/>
</dbReference>
<dbReference type="FunFam" id="4.10.950.10:FF:000001">
    <property type="entry name" value="50S ribosomal protein L2"/>
    <property type="match status" value="1"/>
</dbReference>
<dbReference type="GO" id="GO:0032543">
    <property type="term" value="P:mitochondrial translation"/>
    <property type="evidence" value="ECO:0007669"/>
    <property type="project" value="TreeGrafter"/>
</dbReference>
<dbReference type="InterPro" id="IPR014726">
    <property type="entry name" value="Ribosomal_uL2_dom3"/>
</dbReference>
<proteinExistence type="inferred from homology"/>
<organism evidence="11 12">
    <name type="scientific">Coemansia javaensis</name>
    <dbReference type="NCBI Taxonomy" id="2761396"/>
    <lineage>
        <taxon>Eukaryota</taxon>
        <taxon>Fungi</taxon>
        <taxon>Fungi incertae sedis</taxon>
        <taxon>Zoopagomycota</taxon>
        <taxon>Kickxellomycotina</taxon>
        <taxon>Kickxellomycetes</taxon>
        <taxon>Kickxellales</taxon>
        <taxon>Kickxellaceae</taxon>
        <taxon>Coemansia</taxon>
    </lineage>
</organism>
<feature type="compositionally biased region" description="Low complexity" evidence="8">
    <location>
        <begin position="181"/>
        <end position="204"/>
    </location>
</feature>
<keyword evidence="5" id="KW-0687">Ribonucleoprotein</keyword>
<keyword evidence="12" id="KW-1185">Reference proteome</keyword>
<dbReference type="Gene3D" id="2.30.30.30">
    <property type="match status" value="1"/>
</dbReference>
<dbReference type="InterPro" id="IPR022666">
    <property type="entry name" value="Ribosomal_uL2_RNA-bd_dom"/>
</dbReference>
<feature type="region of interest" description="Disordered" evidence="8">
    <location>
        <begin position="173"/>
        <end position="217"/>
    </location>
</feature>
<dbReference type="EMBL" id="JANBUL010000008">
    <property type="protein sequence ID" value="KAJ2785695.1"/>
    <property type="molecule type" value="Genomic_DNA"/>
</dbReference>
<comment type="caution">
    <text evidence="11">The sequence shown here is derived from an EMBL/GenBank/DDBJ whole genome shotgun (WGS) entry which is preliminary data.</text>
</comment>
<feature type="domain" description="Large ribosomal subunit protein uL2 RNA-binding" evidence="10">
    <location>
        <begin position="88"/>
        <end position="164"/>
    </location>
</feature>
<comment type="similarity">
    <text evidence="2">Belongs to the universal ribosomal protein uL2 family.</text>
</comment>
<name>A0A9W8HIA1_9FUNG</name>
<dbReference type="SMART" id="SM01383">
    <property type="entry name" value="Ribosomal_L2"/>
    <property type="match status" value="1"/>
</dbReference>
<dbReference type="PANTHER" id="PTHR13691">
    <property type="entry name" value="RIBOSOMAL PROTEIN L2"/>
    <property type="match status" value="1"/>
</dbReference>
<dbReference type="InterPro" id="IPR012340">
    <property type="entry name" value="NA-bd_OB-fold"/>
</dbReference>
<feature type="region of interest" description="Disordered" evidence="8">
    <location>
        <begin position="331"/>
        <end position="387"/>
    </location>
</feature>
<feature type="domain" description="Large ribosomal subunit protein uL2 C-terminal" evidence="9">
    <location>
        <begin position="234"/>
        <end position="363"/>
    </location>
</feature>
<keyword evidence="4" id="KW-0496">Mitochondrion</keyword>
<evidence type="ECO:0000256" key="6">
    <source>
        <dbReference type="ARBA" id="ARBA00037226"/>
    </source>
</evidence>
<dbReference type="GO" id="GO:0003735">
    <property type="term" value="F:structural constituent of ribosome"/>
    <property type="evidence" value="ECO:0007669"/>
    <property type="project" value="InterPro"/>
</dbReference>
<feature type="compositionally biased region" description="Basic residues" evidence="8">
    <location>
        <begin position="365"/>
        <end position="387"/>
    </location>
</feature>
<comment type="function">
    <text evidence="6">Component of the mitochondrial ribosome (mitoribosome), a dedicated translation machinery responsible for the synthesis of mitochondrial genome-encoded proteins, including at least some of the essential transmembrane subunits of the mitochondrial respiratory chain. The mitoribosomes are attached to the mitochondrial inner membrane and translation products are cotranslationally integrated into the membrane.</text>
</comment>
<feature type="compositionally biased region" description="Basic residues" evidence="8">
    <location>
        <begin position="344"/>
        <end position="357"/>
    </location>
</feature>
<dbReference type="Proteomes" id="UP001140217">
    <property type="component" value="Unassembled WGS sequence"/>
</dbReference>
<accession>A0A9W8HIA1</accession>
<dbReference type="InterPro" id="IPR008991">
    <property type="entry name" value="Translation_prot_SH3-like_sf"/>
</dbReference>
<evidence type="ECO:0000256" key="2">
    <source>
        <dbReference type="ARBA" id="ARBA00005636"/>
    </source>
</evidence>
<evidence type="ECO:0000313" key="11">
    <source>
        <dbReference type="EMBL" id="KAJ2785695.1"/>
    </source>
</evidence>
<dbReference type="PANTHER" id="PTHR13691:SF5">
    <property type="entry name" value="LARGE RIBOSOMAL SUBUNIT PROTEIN UL2M"/>
    <property type="match status" value="1"/>
</dbReference>
<dbReference type="SMART" id="SM01382">
    <property type="entry name" value="Ribosomal_L2_C"/>
    <property type="match status" value="1"/>
</dbReference>
<reference evidence="11" key="1">
    <citation type="submission" date="2022-07" db="EMBL/GenBank/DDBJ databases">
        <title>Phylogenomic reconstructions and comparative analyses of Kickxellomycotina fungi.</title>
        <authorList>
            <person name="Reynolds N.K."/>
            <person name="Stajich J.E."/>
            <person name="Barry K."/>
            <person name="Grigoriev I.V."/>
            <person name="Crous P."/>
            <person name="Smith M.E."/>
        </authorList>
    </citation>
    <scope>NUCLEOTIDE SEQUENCE</scope>
    <source>
        <strain evidence="11">NBRC 105414</strain>
    </source>
</reference>
<dbReference type="Gene3D" id="2.40.50.140">
    <property type="entry name" value="Nucleic acid-binding proteins"/>
    <property type="match status" value="1"/>
</dbReference>
<dbReference type="InterPro" id="IPR022669">
    <property type="entry name" value="Ribosomal_uL2_C"/>
</dbReference>
<evidence type="ECO:0000256" key="1">
    <source>
        <dbReference type="ARBA" id="ARBA00004173"/>
    </source>
</evidence>
<evidence type="ECO:0000259" key="10">
    <source>
        <dbReference type="SMART" id="SM01383"/>
    </source>
</evidence>
<evidence type="ECO:0000256" key="8">
    <source>
        <dbReference type="SAM" id="MobiDB-lite"/>
    </source>
</evidence>
<keyword evidence="3 11" id="KW-0689">Ribosomal protein</keyword>
<dbReference type="SUPFAM" id="SSF50249">
    <property type="entry name" value="Nucleic acid-binding proteins"/>
    <property type="match status" value="1"/>
</dbReference>
<dbReference type="SUPFAM" id="SSF50104">
    <property type="entry name" value="Translation proteins SH3-like domain"/>
    <property type="match status" value="1"/>
</dbReference>
<evidence type="ECO:0000256" key="7">
    <source>
        <dbReference type="ARBA" id="ARBA00069872"/>
    </source>
</evidence>
<evidence type="ECO:0000256" key="4">
    <source>
        <dbReference type="ARBA" id="ARBA00023128"/>
    </source>
</evidence>
<evidence type="ECO:0000313" key="12">
    <source>
        <dbReference type="Proteomes" id="UP001140217"/>
    </source>
</evidence>
<dbReference type="InterPro" id="IPR002171">
    <property type="entry name" value="Ribosomal_uL2"/>
</dbReference>
<gene>
    <name evidence="11" type="primary">RML2</name>
    <name evidence="11" type="ORF">H4R18_000386</name>
</gene>
<dbReference type="Pfam" id="PF00181">
    <property type="entry name" value="Ribosomal_L2_N"/>
    <property type="match status" value="1"/>
</dbReference>